<feature type="region of interest" description="Disordered" evidence="4">
    <location>
        <begin position="340"/>
        <end position="361"/>
    </location>
</feature>
<dbReference type="Gene3D" id="1.25.40.10">
    <property type="entry name" value="Tetratricopeptide repeat domain"/>
    <property type="match status" value="1"/>
</dbReference>
<reference evidence="6 7" key="1">
    <citation type="submission" date="2017-10" db="EMBL/GenBank/DDBJ databases">
        <title>Comparative genomics between pathogenic Norcardia.</title>
        <authorList>
            <person name="Zeng L."/>
        </authorList>
    </citation>
    <scope>NUCLEOTIDE SEQUENCE [LARGE SCALE GENOMIC DNA]</scope>
    <source>
        <strain evidence="6 7">NC_YFY_NT001</strain>
    </source>
</reference>
<feature type="transmembrane region" description="Helical" evidence="5">
    <location>
        <begin position="492"/>
        <end position="512"/>
    </location>
</feature>
<dbReference type="PANTHER" id="PTHR44858">
    <property type="entry name" value="TETRATRICOPEPTIDE REPEAT PROTEIN 6"/>
    <property type="match status" value="1"/>
</dbReference>
<keyword evidence="1" id="KW-0677">Repeat</keyword>
<dbReference type="RefSeq" id="WP_098692553.1">
    <property type="nucleotide sequence ID" value="NZ_CP023778.1"/>
</dbReference>
<keyword evidence="5" id="KW-0812">Transmembrane</keyword>
<sequence length="574" mass="59955">MADLAKAKILIELRRLEDAARELRAVLAVEPDNAEATTYLAQTAFLSRDYREAAAQCTNALRTAPKHQFALRIQALTLLHLDHHARARAEQSARRALALGPESAENHRILAIVLRERGRPADALEVIDRAAELDPADPDIHLVRGSVLRRLGRSGTRHRPGPAVAAYREALRLQPENAGAVHDLALVDLDRGRLRPALRGVLSAAAVDPTLTPLIRGNVAVVIRRAARRVHWCLAAIALLSLILGSFPDATAAGDEWPPDILPQMQAKSEQAAPHRYSSTGSPRPNPPQAPQAAPVRSQLAGSSQLGLSLAGRQQSGSPVVGSSQSGLLLADWPQSGPLVAVWPQPGPPVAGSPQSGSQLAGSSQRGLLLAVWPQPGLSMVGWPQSGSLVVGSSQSGLLLAVWPQLDPPLAGWWRSGALQVGPAENGLAQDDPVQTGPQTTPSWPGGVGPGLPGGLTFPPIPTFPSLSPMPSEDIAPTRGRSGAGLGSAGRVVAGAGIGGLGLVAVWWLGVIPGRRRRFVLAAIWASTATATRLVVAGLGVVGCAVAAVSGLRGPLTLVFFLLVVAGVVLRRVL</sequence>
<proteinExistence type="predicted"/>
<keyword evidence="2 3" id="KW-0802">TPR repeat</keyword>
<evidence type="ECO:0000256" key="3">
    <source>
        <dbReference type="PROSITE-ProRule" id="PRU00339"/>
    </source>
</evidence>
<evidence type="ECO:0000256" key="4">
    <source>
        <dbReference type="SAM" id="MobiDB-lite"/>
    </source>
</evidence>
<evidence type="ECO:0000313" key="6">
    <source>
        <dbReference type="EMBL" id="ATL65243.1"/>
    </source>
</evidence>
<dbReference type="Proteomes" id="UP000221961">
    <property type="component" value="Chromosome"/>
</dbReference>
<dbReference type="PROSITE" id="PS50005">
    <property type="entry name" value="TPR"/>
    <property type="match status" value="1"/>
</dbReference>
<dbReference type="InterPro" id="IPR019734">
    <property type="entry name" value="TPR_rpt"/>
</dbReference>
<keyword evidence="5" id="KW-0472">Membrane</keyword>
<feature type="transmembrane region" description="Helical" evidence="5">
    <location>
        <begin position="555"/>
        <end position="573"/>
    </location>
</feature>
<dbReference type="KEGG" id="ntp:CRH09_02375"/>
<evidence type="ECO:0000313" key="7">
    <source>
        <dbReference type="Proteomes" id="UP000221961"/>
    </source>
</evidence>
<dbReference type="GeneID" id="88356277"/>
<evidence type="ECO:0000256" key="1">
    <source>
        <dbReference type="ARBA" id="ARBA00022737"/>
    </source>
</evidence>
<accession>A0A291RCF6</accession>
<dbReference type="EMBL" id="CP023778">
    <property type="protein sequence ID" value="ATL65243.1"/>
    <property type="molecule type" value="Genomic_DNA"/>
</dbReference>
<gene>
    <name evidence="6" type="ORF">CRH09_02375</name>
</gene>
<dbReference type="InterPro" id="IPR050498">
    <property type="entry name" value="Ycf3"/>
</dbReference>
<evidence type="ECO:0000256" key="2">
    <source>
        <dbReference type="ARBA" id="ARBA00022803"/>
    </source>
</evidence>
<evidence type="ECO:0000256" key="5">
    <source>
        <dbReference type="SAM" id="Phobius"/>
    </source>
</evidence>
<feature type="transmembrane region" description="Helical" evidence="5">
    <location>
        <begin position="519"/>
        <end position="549"/>
    </location>
</feature>
<keyword evidence="5" id="KW-1133">Transmembrane helix</keyword>
<dbReference type="SMART" id="SM00028">
    <property type="entry name" value="TPR"/>
    <property type="match status" value="3"/>
</dbReference>
<dbReference type="AlphaFoldDB" id="A0A291RCF6"/>
<dbReference type="PANTHER" id="PTHR44858:SF1">
    <property type="entry name" value="UDP-N-ACETYLGLUCOSAMINE--PEPTIDE N-ACETYLGLUCOSAMINYLTRANSFERASE SPINDLY-RELATED"/>
    <property type="match status" value="1"/>
</dbReference>
<name>A0A291RCF6_9NOCA</name>
<dbReference type="SUPFAM" id="SSF48452">
    <property type="entry name" value="TPR-like"/>
    <property type="match status" value="1"/>
</dbReference>
<feature type="region of interest" description="Disordered" evidence="4">
    <location>
        <begin position="266"/>
        <end position="298"/>
    </location>
</feature>
<dbReference type="Pfam" id="PF13432">
    <property type="entry name" value="TPR_16"/>
    <property type="match status" value="2"/>
</dbReference>
<dbReference type="InterPro" id="IPR011990">
    <property type="entry name" value="TPR-like_helical_dom_sf"/>
</dbReference>
<protein>
    <submittedName>
        <fullName evidence="6">Uncharacterized protein</fullName>
    </submittedName>
</protein>
<feature type="repeat" description="TPR" evidence="3">
    <location>
        <begin position="104"/>
        <end position="137"/>
    </location>
</feature>
<organism evidence="6 7">
    <name type="scientific">Nocardia terpenica</name>
    <dbReference type="NCBI Taxonomy" id="455432"/>
    <lineage>
        <taxon>Bacteria</taxon>
        <taxon>Bacillati</taxon>
        <taxon>Actinomycetota</taxon>
        <taxon>Actinomycetes</taxon>
        <taxon>Mycobacteriales</taxon>
        <taxon>Nocardiaceae</taxon>
        <taxon>Nocardia</taxon>
    </lineage>
</organism>